<proteinExistence type="predicted"/>
<dbReference type="CDD" id="cd00887">
    <property type="entry name" value="MoeA"/>
    <property type="match status" value="1"/>
</dbReference>
<dbReference type="Gene3D" id="2.170.190.11">
    <property type="entry name" value="Molybdopterin biosynthesis moea protein, domain 3"/>
    <property type="match status" value="1"/>
</dbReference>
<dbReference type="PANTHER" id="PTHR10192:SF5">
    <property type="entry name" value="GEPHYRIN"/>
    <property type="match status" value="1"/>
</dbReference>
<gene>
    <name evidence="3" type="ORF">MNB_SM-7-44</name>
</gene>
<dbReference type="AlphaFoldDB" id="A0A1W1BHK3"/>
<sequence>MSKKFMAYETSVNMIELLDVGVLKTKRVALSESFGYVLAHDVVAATNDPQFPTASMDGYAIRYEDQQLGRLVVLGDNPAGNDEQRVVEAGECIKTFTGSKMPKGADTLIPIENVTFEDNSIMIDESVAKGFAVRPVGEGYRAGDVLIEKGTKIGFVEIGVMAALGIVMVDVAVPPRVAVLATGSEILDLGECSDNPAAIRSSNNYTIEALCKSAGAEVLQMGTVKDDKESILRHFTNAVESSDIVISTGGVSVGDYDFVKDIVPSLGFEVIFHGVAIKPGRHIMVAQKGHKFILALPGFAYSSTVTAILYALPLIAKMLGKKVPYKIVEARLAEEFKKRTPFSEFRACNIWVEDGCYKCDFKDKKVGSSAILVNMLQGAGIMMASQEDSFLEAGTLVSVIVLESF</sequence>
<feature type="transmembrane region" description="Helical" evidence="1">
    <location>
        <begin position="292"/>
        <end position="312"/>
    </location>
</feature>
<dbReference type="InterPro" id="IPR005110">
    <property type="entry name" value="MoeA_linker/N"/>
</dbReference>
<dbReference type="Pfam" id="PF00994">
    <property type="entry name" value="MoCF_biosynth"/>
    <property type="match status" value="1"/>
</dbReference>
<evidence type="ECO:0000256" key="1">
    <source>
        <dbReference type="SAM" id="Phobius"/>
    </source>
</evidence>
<dbReference type="GO" id="GO:0006777">
    <property type="term" value="P:Mo-molybdopterin cofactor biosynthetic process"/>
    <property type="evidence" value="ECO:0007669"/>
    <property type="project" value="TreeGrafter"/>
</dbReference>
<dbReference type="PANTHER" id="PTHR10192">
    <property type="entry name" value="MOLYBDOPTERIN BIOSYNTHESIS PROTEIN"/>
    <property type="match status" value="1"/>
</dbReference>
<feature type="domain" description="MoaB/Mog" evidence="2">
    <location>
        <begin position="178"/>
        <end position="317"/>
    </location>
</feature>
<name>A0A1W1BHK3_9ZZZZ</name>
<protein>
    <submittedName>
        <fullName evidence="3">Molybdopterin biosynthesis protein MoeA</fullName>
    </submittedName>
</protein>
<organism evidence="3">
    <name type="scientific">hydrothermal vent metagenome</name>
    <dbReference type="NCBI Taxonomy" id="652676"/>
    <lineage>
        <taxon>unclassified sequences</taxon>
        <taxon>metagenomes</taxon>
        <taxon>ecological metagenomes</taxon>
    </lineage>
</organism>
<dbReference type="EMBL" id="FPHB01000021">
    <property type="protein sequence ID" value="SFV53006.1"/>
    <property type="molecule type" value="Genomic_DNA"/>
</dbReference>
<dbReference type="GO" id="GO:0005829">
    <property type="term" value="C:cytosol"/>
    <property type="evidence" value="ECO:0007669"/>
    <property type="project" value="TreeGrafter"/>
</dbReference>
<dbReference type="Pfam" id="PF03453">
    <property type="entry name" value="MoeA_N"/>
    <property type="match status" value="1"/>
</dbReference>
<accession>A0A1W1BHK3</accession>
<evidence type="ECO:0000259" key="2">
    <source>
        <dbReference type="SMART" id="SM00852"/>
    </source>
</evidence>
<dbReference type="SUPFAM" id="SSF63882">
    <property type="entry name" value="MoeA N-terminal region -like"/>
    <property type="match status" value="1"/>
</dbReference>
<keyword evidence="1" id="KW-0472">Membrane</keyword>
<dbReference type="SUPFAM" id="SSF63867">
    <property type="entry name" value="MoeA C-terminal domain-like"/>
    <property type="match status" value="1"/>
</dbReference>
<reference evidence="3" key="1">
    <citation type="submission" date="2016-10" db="EMBL/GenBank/DDBJ databases">
        <authorList>
            <person name="de Groot N.N."/>
        </authorList>
    </citation>
    <scope>NUCLEOTIDE SEQUENCE</scope>
</reference>
<dbReference type="InterPro" id="IPR036135">
    <property type="entry name" value="MoeA_linker/N_sf"/>
</dbReference>
<dbReference type="InterPro" id="IPR036425">
    <property type="entry name" value="MoaB/Mog-like_dom_sf"/>
</dbReference>
<dbReference type="InterPro" id="IPR036688">
    <property type="entry name" value="MoeA_C_domain_IV_sf"/>
</dbReference>
<keyword evidence="1" id="KW-1133">Transmembrane helix</keyword>
<dbReference type="SUPFAM" id="SSF53218">
    <property type="entry name" value="Molybdenum cofactor biosynthesis proteins"/>
    <property type="match status" value="1"/>
</dbReference>
<dbReference type="Gene3D" id="3.90.105.10">
    <property type="entry name" value="Molybdopterin biosynthesis moea protein, domain 2"/>
    <property type="match status" value="1"/>
</dbReference>
<keyword evidence="1" id="KW-0812">Transmembrane</keyword>
<dbReference type="InterPro" id="IPR038987">
    <property type="entry name" value="MoeA-like"/>
</dbReference>
<dbReference type="InterPro" id="IPR001453">
    <property type="entry name" value="MoaB/Mog_dom"/>
</dbReference>
<dbReference type="Gene3D" id="3.40.980.10">
    <property type="entry name" value="MoaB/Mog-like domain"/>
    <property type="match status" value="1"/>
</dbReference>
<dbReference type="NCBIfam" id="TIGR00177">
    <property type="entry name" value="molyb_syn"/>
    <property type="match status" value="1"/>
</dbReference>
<dbReference type="Gene3D" id="2.40.340.10">
    <property type="entry name" value="MoeA, C-terminal, domain IV"/>
    <property type="match status" value="1"/>
</dbReference>
<dbReference type="GO" id="GO:0061599">
    <property type="term" value="F:molybdopterin molybdotransferase activity"/>
    <property type="evidence" value="ECO:0007669"/>
    <property type="project" value="TreeGrafter"/>
</dbReference>
<evidence type="ECO:0000313" key="3">
    <source>
        <dbReference type="EMBL" id="SFV53006.1"/>
    </source>
</evidence>
<dbReference type="SMART" id="SM00852">
    <property type="entry name" value="MoCF_biosynth"/>
    <property type="match status" value="1"/>
</dbReference>